<gene>
    <name evidence="1" type="ORF">M0639_31395</name>
</gene>
<dbReference type="Proteomes" id="UP000831484">
    <property type="component" value="Plasmid pdjl-6-4"/>
</dbReference>
<evidence type="ECO:0000313" key="2">
    <source>
        <dbReference type="Proteomes" id="UP000831484"/>
    </source>
</evidence>
<accession>A0AB38RND3</accession>
<organism evidence="1 2">
    <name type="scientific">Rhodococcus qingshengii JCM 15477</name>
    <dbReference type="NCBI Taxonomy" id="1303681"/>
    <lineage>
        <taxon>Bacteria</taxon>
        <taxon>Bacillati</taxon>
        <taxon>Actinomycetota</taxon>
        <taxon>Actinomycetes</taxon>
        <taxon>Mycobacteriales</taxon>
        <taxon>Nocardiaceae</taxon>
        <taxon>Rhodococcus</taxon>
        <taxon>Rhodococcus erythropolis group</taxon>
    </lineage>
</organism>
<evidence type="ECO:0000313" key="1">
    <source>
        <dbReference type="EMBL" id="UPU46717.1"/>
    </source>
</evidence>
<dbReference type="AlphaFoldDB" id="A0AB38RND3"/>
<keyword evidence="2" id="KW-1185">Reference proteome</keyword>
<name>A0AB38RND3_RHOSG</name>
<geneLocation type="plasmid" evidence="1 2">
    <name>pdjl-6-4</name>
</geneLocation>
<dbReference type="RefSeq" id="WP_156525093.1">
    <property type="nucleotide sequence ID" value="NZ_CP096567.1"/>
</dbReference>
<keyword evidence="1" id="KW-0614">Plasmid</keyword>
<reference evidence="2" key="1">
    <citation type="journal article" date="2022" name="Environ. Microbiol.">
        <title>Functional analysis, diversity, and distribution of carbendazim hydrolases MheI and CbmA, responsible for the initial step in carbendazim degradation.</title>
        <authorList>
            <person name="Zhang M."/>
            <person name="Bai X."/>
            <person name="Li Q."/>
            <person name="Zhang L."/>
            <person name="Zhu Q."/>
            <person name="Gao S."/>
            <person name="Ke Z."/>
            <person name="Jiang M."/>
            <person name="Hu J."/>
            <person name="Qiu J."/>
            <person name="Hong Q."/>
        </authorList>
    </citation>
    <scope>NUCLEOTIDE SEQUENCE [LARGE SCALE GENOMIC DNA]</scope>
    <source>
        <strain evidence="2">djl-6</strain>
    </source>
</reference>
<proteinExistence type="predicted"/>
<dbReference type="EMBL" id="CP096567">
    <property type="protein sequence ID" value="UPU46717.1"/>
    <property type="molecule type" value="Genomic_DNA"/>
</dbReference>
<sequence length="124" mass="13232">MGTTRSGYGAPEPESAAQALVRVGTFITHHQACGDLVFQKRVDAARITEDLLAELHSEAVALCAALEGHAVRITTTLSCVVDEDKKYVFAATPASKRRLFRPTRHHTAIVELAGATGFTLGQTG</sequence>
<protein>
    <submittedName>
        <fullName evidence="1">Uncharacterized protein</fullName>
    </submittedName>
</protein>